<dbReference type="Pfam" id="PF00005">
    <property type="entry name" value="ABC_tran"/>
    <property type="match status" value="1"/>
</dbReference>
<evidence type="ECO:0000256" key="2">
    <source>
        <dbReference type="ARBA" id="ARBA00022692"/>
    </source>
</evidence>
<dbReference type="AlphaFoldDB" id="A0AAN7VH31"/>
<gene>
    <name evidence="10" type="ORF">RI129_006836</name>
</gene>
<proteinExistence type="predicted"/>
<dbReference type="PROSITE" id="PS50893">
    <property type="entry name" value="ABC_TRANSPORTER_2"/>
    <property type="match status" value="1"/>
</dbReference>
<dbReference type="InterPro" id="IPR027417">
    <property type="entry name" value="P-loop_NTPase"/>
</dbReference>
<evidence type="ECO:0000256" key="1">
    <source>
        <dbReference type="ARBA" id="ARBA00004141"/>
    </source>
</evidence>
<dbReference type="EMBL" id="JAVRBK010000004">
    <property type="protein sequence ID" value="KAK5645536.1"/>
    <property type="molecule type" value="Genomic_DNA"/>
</dbReference>
<dbReference type="GO" id="GO:0005524">
    <property type="term" value="F:ATP binding"/>
    <property type="evidence" value="ECO:0007669"/>
    <property type="project" value="UniProtKB-KW"/>
</dbReference>
<dbReference type="GO" id="GO:0016887">
    <property type="term" value="F:ATP hydrolysis activity"/>
    <property type="evidence" value="ECO:0007669"/>
    <property type="project" value="InterPro"/>
</dbReference>
<dbReference type="PROSITE" id="PS00211">
    <property type="entry name" value="ABC_TRANSPORTER_1"/>
    <property type="match status" value="1"/>
</dbReference>
<feature type="transmembrane region" description="Helical" evidence="7">
    <location>
        <begin position="579"/>
        <end position="605"/>
    </location>
</feature>
<dbReference type="InterPro" id="IPR003593">
    <property type="entry name" value="AAA+_ATPase"/>
</dbReference>
<keyword evidence="11" id="KW-1185">Reference proteome</keyword>
<feature type="domain" description="ABC transporter" evidence="8">
    <location>
        <begin position="25"/>
        <end position="259"/>
    </location>
</feature>
<dbReference type="InterPro" id="IPR003439">
    <property type="entry name" value="ABC_transporter-like_ATP-bd"/>
</dbReference>
<evidence type="ECO:0000256" key="5">
    <source>
        <dbReference type="ARBA" id="ARBA00022989"/>
    </source>
</evidence>
<feature type="transmembrane region" description="Helical" evidence="7">
    <location>
        <begin position="646"/>
        <end position="665"/>
    </location>
</feature>
<comment type="subcellular location">
    <subcellularLocation>
        <location evidence="1">Membrane</location>
        <topology evidence="1">Multi-pass membrane protein</topology>
    </subcellularLocation>
</comment>
<dbReference type="Gene3D" id="3.40.50.300">
    <property type="entry name" value="P-loop containing nucleotide triphosphate hydrolases"/>
    <property type="match status" value="1"/>
</dbReference>
<dbReference type="GO" id="GO:0140359">
    <property type="term" value="F:ABC-type transporter activity"/>
    <property type="evidence" value="ECO:0007669"/>
    <property type="project" value="InterPro"/>
</dbReference>
<evidence type="ECO:0008006" key="12">
    <source>
        <dbReference type="Google" id="ProtNLM"/>
    </source>
</evidence>
<dbReference type="InterPro" id="IPR017871">
    <property type="entry name" value="ABC_transporter-like_CS"/>
</dbReference>
<evidence type="ECO:0000259" key="8">
    <source>
        <dbReference type="PROSITE" id="PS50893"/>
    </source>
</evidence>
<name>A0AAN7VH31_9COLE</name>
<dbReference type="GO" id="GO:0016020">
    <property type="term" value="C:membrane"/>
    <property type="evidence" value="ECO:0007669"/>
    <property type="project" value="UniProtKB-SubCell"/>
</dbReference>
<accession>A0AAN7VH31</accession>
<keyword evidence="5 7" id="KW-1133">Transmembrane helix</keyword>
<feature type="transmembrane region" description="Helical" evidence="7">
    <location>
        <begin position="539"/>
        <end position="558"/>
    </location>
</feature>
<evidence type="ECO:0000313" key="11">
    <source>
        <dbReference type="Proteomes" id="UP001329430"/>
    </source>
</evidence>
<dbReference type="Pfam" id="PF12698">
    <property type="entry name" value="ABC2_membrane_3"/>
    <property type="match status" value="1"/>
</dbReference>
<dbReference type="PANTHER" id="PTHR43038">
    <property type="entry name" value="ATP-BINDING CASSETTE, SUB-FAMILY H, MEMBER 1"/>
    <property type="match status" value="1"/>
</dbReference>
<dbReference type="SMART" id="SM00382">
    <property type="entry name" value="AAA"/>
    <property type="match status" value="1"/>
</dbReference>
<evidence type="ECO:0000256" key="7">
    <source>
        <dbReference type="SAM" id="Phobius"/>
    </source>
</evidence>
<feature type="transmembrane region" description="Helical" evidence="7">
    <location>
        <begin position="702"/>
        <end position="725"/>
    </location>
</feature>
<keyword evidence="2 7" id="KW-0812">Transmembrane</keyword>
<evidence type="ECO:0000256" key="6">
    <source>
        <dbReference type="ARBA" id="ARBA00023136"/>
    </source>
</evidence>
<reference evidence="10 11" key="1">
    <citation type="journal article" date="2024" name="Insects">
        <title>An Improved Chromosome-Level Genome Assembly of the Firefly Pyrocoelia pectoralis.</title>
        <authorList>
            <person name="Fu X."/>
            <person name="Meyer-Rochow V.B."/>
            <person name="Ballantyne L."/>
            <person name="Zhu X."/>
        </authorList>
    </citation>
    <scope>NUCLEOTIDE SEQUENCE [LARGE SCALE GENOMIC DNA]</scope>
    <source>
        <strain evidence="10">XCY_ONT2</strain>
    </source>
</reference>
<feature type="transmembrane region" description="Helical" evidence="7">
    <location>
        <begin position="339"/>
        <end position="363"/>
    </location>
</feature>
<organism evidence="10 11">
    <name type="scientific">Pyrocoelia pectoralis</name>
    <dbReference type="NCBI Taxonomy" id="417401"/>
    <lineage>
        <taxon>Eukaryota</taxon>
        <taxon>Metazoa</taxon>
        <taxon>Ecdysozoa</taxon>
        <taxon>Arthropoda</taxon>
        <taxon>Hexapoda</taxon>
        <taxon>Insecta</taxon>
        <taxon>Pterygota</taxon>
        <taxon>Neoptera</taxon>
        <taxon>Endopterygota</taxon>
        <taxon>Coleoptera</taxon>
        <taxon>Polyphaga</taxon>
        <taxon>Elateriformia</taxon>
        <taxon>Elateroidea</taxon>
        <taxon>Lampyridae</taxon>
        <taxon>Lampyrinae</taxon>
        <taxon>Pyrocoelia</taxon>
    </lineage>
</organism>
<dbReference type="PANTHER" id="PTHR43038:SF5">
    <property type="entry name" value="RE14039P"/>
    <property type="match status" value="1"/>
</dbReference>
<dbReference type="Proteomes" id="UP001329430">
    <property type="component" value="Chromosome 4"/>
</dbReference>
<feature type="transmembrane region" description="Helical" evidence="7">
    <location>
        <begin position="611"/>
        <end position="634"/>
    </location>
</feature>
<evidence type="ECO:0000313" key="10">
    <source>
        <dbReference type="EMBL" id="KAK5645536.1"/>
    </source>
</evidence>
<dbReference type="CDD" id="cd03230">
    <property type="entry name" value="ABC_DR_subfamily_A"/>
    <property type="match status" value="1"/>
</dbReference>
<keyword evidence="3" id="KW-0547">Nucleotide-binding</keyword>
<evidence type="ECO:0000256" key="4">
    <source>
        <dbReference type="ARBA" id="ARBA00022840"/>
    </source>
</evidence>
<keyword evidence="6 7" id="KW-0472">Membrane</keyword>
<dbReference type="SUPFAM" id="SSF52540">
    <property type="entry name" value="P-loop containing nucleoside triphosphate hydrolases"/>
    <property type="match status" value="1"/>
</dbReference>
<comment type="caution">
    <text evidence="10">The sequence shown here is derived from an EMBL/GenBank/DDBJ whole genome shotgun (WGS) entry which is preliminary data.</text>
</comment>
<protein>
    <recommendedName>
        <fullName evidence="12">ABC transporter G family member 23</fullName>
    </recommendedName>
</protein>
<dbReference type="InterPro" id="IPR047817">
    <property type="entry name" value="ABC2_TM_bact-type"/>
</dbReference>
<dbReference type="InterPro" id="IPR013525">
    <property type="entry name" value="ABC2_TM"/>
</dbReference>
<evidence type="ECO:0000259" key="9">
    <source>
        <dbReference type="PROSITE" id="PS51012"/>
    </source>
</evidence>
<sequence length="730" mass="81520">MSISNEHIAMEDVYSSSGDKKEQAVWVRHAFKKYGTKKNPFVVLDDLNMTVPKGSIYGLLGASGCGKTTLLGCIIGRKKLNSGEIWVLGGRPGSRGSGVPGARIGYMPQELALYGEFTIRETLHYFGGIAGMPSKKTEERLNFLVKMLMLPMADKRVEDLSGGQQRRVSLASALLHEPELLILDEPTVGVDPLLRQIIWDHLVNITQSGSTTVIITTHYIDETRQAHLIGLMRGGYFLAEESPATLLTRFNTDSLEEVFLRLSLKQNLTKQHGNGIVNESADFEDMPNGGMPKGFGDTLTRTRERQYGSAPVDFNYSEKQIFDKFQFIPLIDKNHIRTLLWINVLWMIRNFAVVLFVLLLPLVQMSLFCTSIGHNPKGLTVAIVNHETQNAANCDSTLICNSTTLSCVYLDYLQKNDLNFVYYDTDNEATGSVLKGNTYASIVIKTNYTKALQARIDHWREAKSWDITASEIDVLRDTTSKDIATFLKLFMYESFQNFMSNYLQSCGFSPLVVALPIQWNTPVYGLRYPNFTDFVNPGMILTTIFFLAVALTAGAMIIQRNQGSIERALVIGVTPLELLITHIICQFVMMMIQLIIVLVWSFVIFKLSLNGSVLLVTLLSILTGFCGMCFGFAISCGVDSERTATYVAMGSFFPLVLLSGIVWPVEGMHYILQLCSFLLPLTKATESMRSILQRGWGITSEVVYMGFISIAVWAIIFLLFSIVLLKFKKG</sequence>
<feature type="transmembrane region" description="Helical" evidence="7">
    <location>
        <begin position="501"/>
        <end position="519"/>
    </location>
</feature>
<dbReference type="PROSITE" id="PS51012">
    <property type="entry name" value="ABC_TM2"/>
    <property type="match status" value="1"/>
</dbReference>
<keyword evidence="4" id="KW-0067">ATP-binding</keyword>
<feature type="domain" description="ABC transmembrane type-2" evidence="9">
    <location>
        <begin position="500"/>
        <end position="728"/>
    </location>
</feature>
<evidence type="ECO:0000256" key="3">
    <source>
        <dbReference type="ARBA" id="ARBA00022741"/>
    </source>
</evidence>